<dbReference type="SUPFAM" id="SSF52540">
    <property type="entry name" value="P-loop containing nucleoside triphosphate hydrolases"/>
    <property type="match status" value="1"/>
</dbReference>
<dbReference type="AlphaFoldDB" id="A0A484JYZ1"/>
<dbReference type="PANTHER" id="PTHR43442:SF3">
    <property type="entry name" value="GLUCONOKINASE-RELATED"/>
    <property type="match status" value="1"/>
</dbReference>
<dbReference type="PANTHER" id="PTHR43442">
    <property type="entry name" value="GLUCONOKINASE-RELATED"/>
    <property type="match status" value="1"/>
</dbReference>
<protein>
    <recommendedName>
        <fullName evidence="4">gluconokinase</fullName>
        <ecNumber evidence="4">2.7.1.12</ecNumber>
    </recommendedName>
    <alternativeName>
        <fullName evidence="9">Gluconate kinase</fullName>
    </alternativeName>
</protein>
<comment type="pathway">
    <text evidence="2">Carbohydrate acid metabolism; D-gluconate degradation.</text>
</comment>
<comment type="similarity">
    <text evidence="3">Belongs to the gluconokinase GntK/GntV family.</text>
</comment>
<gene>
    <name evidence="11" type="ORF">CCAM_LOCUS407</name>
</gene>
<dbReference type="GO" id="GO:0046316">
    <property type="term" value="F:gluconokinase activity"/>
    <property type="evidence" value="ECO:0007669"/>
    <property type="project" value="UniProtKB-EC"/>
</dbReference>
<dbReference type="Gene3D" id="3.40.50.300">
    <property type="entry name" value="P-loop containing nucleotide triphosphate hydrolases"/>
    <property type="match status" value="1"/>
</dbReference>
<name>A0A484JYZ1_9ASTE</name>
<evidence type="ECO:0000256" key="6">
    <source>
        <dbReference type="ARBA" id="ARBA00022741"/>
    </source>
</evidence>
<dbReference type="OrthoDB" id="275177at2759"/>
<comment type="catalytic activity">
    <reaction evidence="10">
        <text>D-gluconate + ATP = 6-phospho-D-gluconate + ADP + H(+)</text>
        <dbReference type="Rhea" id="RHEA:19433"/>
        <dbReference type="ChEBI" id="CHEBI:15378"/>
        <dbReference type="ChEBI" id="CHEBI:18391"/>
        <dbReference type="ChEBI" id="CHEBI:30616"/>
        <dbReference type="ChEBI" id="CHEBI:58759"/>
        <dbReference type="ChEBI" id="CHEBI:456216"/>
        <dbReference type="EC" id="2.7.1.12"/>
    </reaction>
</comment>
<dbReference type="Proteomes" id="UP000595140">
    <property type="component" value="Unassembled WGS sequence"/>
</dbReference>
<keyword evidence="8" id="KW-0067">ATP-binding</keyword>
<keyword evidence="5" id="KW-0808">Transferase</keyword>
<dbReference type="GO" id="GO:0005524">
    <property type="term" value="F:ATP binding"/>
    <property type="evidence" value="ECO:0007669"/>
    <property type="project" value="UniProtKB-KW"/>
</dbReference>
<dbReference type="EC" id="2.7.1.12" evidence="4"/>
<evidence type="ECO:0000256" key="1">
    <source>
        <dbReference type="ARBA" id="ARBA00004474"/>
    </source>
</evidence>
<dbReference type="InterPro" id="IPR031322">
    <property type="entry name" value="Shikimate/glucono_kinase"/>
</dbReference>
<keyword evidence="12" id="KW-1185">Reference proteome</keyword>
<dbReference type="GO" id="GO:0005975">
    <property type="term" value="P:carbohydrate metabolic process"/>
    <property type="evidence" value="ECO:0007669"/>
    <property type="project" value="InterPro"/>
</dbReference>
<proteinExistence type="inferred from homology"/>
<organism evidence="11 12">
    <name type="scientific">Cuscuta campestris</name>
    <dbReference type="NCBI Taxonomy" id="132261"/>
    <lineage>
        <taxon>Eukaryota</taxon>
        <taxon>Viridiplantae</taxon>
        <taxon>Streptophyta</taxon>
        <taxon>Embryophyta</taxon>
        <taxon>Tracheophyta</taxon>
        <taxon>Spermatophyta</taxon>
        <taxon>Magnoliopsida</taxon>
        <taxon>eudicotyledons</taxon>
        <taxon>Gunneridae</taxon>
        <taxon>Pentapetalae</taxon>
        <taxon>asterids</taxon>
        <taxon>lamiids</taxon>
        <taxon>Solanales</taxon>
        <taxon>Convolvulaceae</taxon>
        <taxon>Cuscuteae</taxon>
        <taxon>Cuscuta</taxon>
        <taxon>Cuscuta subgen. Grammica</taxon>
        <taxon>Cuscuta sect. Cleistogrammica</taxon>
    </lineage>
</organism>
<comment type="subcellular location">
    <subcellularLocation>
        <location evidence="1">Plastid</location>
    </subcellularLocation>
</comment>
<keyword evidence="7" id="KW-0418">Kinase</keyword>
<reference evidence="11 12" key="1">
    <citation type="submission" date="2018-04" db="EMBL/GenBank/DDBJ databases">
        <authorList>
            <person name="Vogel A."/>
        </authorList>
    </citation>
    <scope>NUCLEOTIDE SEQUENCE [LARGE SCALE GENOMIC DNA]</scope>
</reference>
<evidence type="ECO:0000256" key="2">
    <source>
        <dbReference type="ARBA" id="ARBA00004875"/>
    </source>
</evidence>
<evidence type="ECO:0000313" key="11">
    <source>
        <dbReference type="EMBL" id="VFQ58631.1"/>
    </source>
</evidence>
<evidence type="ECO:0000256" key="5">
    <source>
        <dbReference type="ARBA" id="ARBA00022679"/>
    </source>
</evidence>
<dbReference type="EMBL" id="OOIL02000001">
    <property type="protein sequence ID" value="VFQ58631.1"/>
    <property type="molecule type" value="Genomic_DNA"/>
</dbReference>
<evidence type="ECO:0000256" key="3">
    <source>
        <dbReference type="ARBA" id="ARBA00008420"/>
    </source>
</evidence>
<dbReference type="Pfam" id="PF01202">
    <property type="entry name" value="SKI"/>
    <property type="match status" value="1"/>
</dbReference>
<evidence type="ECO:0000256" key="9">
    <source>
        <dbReference type="ARBA" id="ARBA00029835"/>
    </source>
</evidence>
<evidence type="ECO:0000256" key="8">
    <source>
        <dbReference type="ARBA" id="ARBA00022840"/>
    </source>
</evidence>
<sequence>MASPKGKAIVIMGPSGAGKSTIGQMLGKAINGRFVDADDFHSPSNKGNASNLGSLERKVVLESVKFSFKGKVFGNAYFS</sequence>
<evidence type="ECO:0000313" key="12">
    <source>
        <dbReference type="Proteomes" id="UP000595140"/>
    </source>
</evidence>
<dbReference type="InterPro" id="IPR027417">
    <property type="entry name" value="P-loop_NTPase"/>
</dbReference>
<evidence type="ECO:0000256" key="7">
    <source>
        <dbReference type="ARBA" id="ARBA00022777"/>
    </source>
</evidence>
<dbReference type="InterPro" id="IPR006001">
    <property type="entry name" value="Therm_gnt_kin"/>
</dbReference>
<keyword evidence="6" id="KW-0547">Nucleotide-binding</keyword>
<evidence type="ECO:0000256" key="10">
    <source>
        <dbReference type="ARBA" id="ARBA00048090"/>
    </source>
</evidence>
<dbReference type="GO" id="GO:0009536">
    <property type="term" value="C:plastid"/>
    <property type="evidence" value="ECO:0007669"/>
    <property type="project" value="UniProtKB-SubCell"/>
</dbReference>
<evidence type="ECO:0000256" key="4">
    <source>
        <dbReference type="ARBA" id="ARBA00012054"/>
    </source>
</evidence>
<accession>A0A484JYZ1</accession>